<organism evidence="1 2">
    <name type="scientific">Kistimonas scapharcae</name>
    <dbReference type="NCBI Taxonomy" id="1036133"/>
    <lineage>
        <taxon>Bacteria</taxon>
        <taxon>Pseudomonadati</taxon>
        <taxon>Pseudomonadota</taxon>
        <taxon>Gammaproteobacteria</taxon>
        <taxon>Oceanospirillales</taxon>
        <taxon>Endozoicomonadaceae</taxon>
        <taxon>Kistimonas</taxon>
    </lineage>
</organism>
<dbReference type="RefSeq" id="WP_345195065.1">
    <property type="nucleotide sequence ID" value="NZ_BAABFL010000128.1"/>
</dbReference>
<reference evidence="2" key="1">
    <citation type="journal article" date="2019" name="Int. J. Syst. Evol. Microbiol.">
        <title>The Global Catalogue of Microorganisms (GCM) 10K type strain sequencing project: providing services to taxonomists for standard genome sequencing and annotation.</title>
        <authorList>
            <consortium name="The Broad Institute Genomics Platform"/>
            <consortium name="The Broad Institute Genome Sequencing Center for Infectious Disease"/>
            <person name="Wu L."/>
            <person name="Ma J."/>
        </authorList>
    </citation>
    <scope>NUCLEOTIDE SEQUENCE [LARGE SCALE GENOMIC DNA]</scope>
    <source>
        <strain evidence="2">JCM 17805</strain>
    </source>
</reference>
<evidence type="ECO:0000313" key="1">
    <source>
        <dbReference type="EMBL" id="GAA4649275.1"/>
    </source>
</evidence>
<sequence>MTEKSERKWPVIEDLPEHEQKPFYEWLRGQTCPVNEDGSHGYYQWDYDRWKAGLKPFQHI</sequence>
<comment type="caution">
    <text evidence="1">The sequence shown here is derived from an EMBL/GenBank/DDBJ whole genome shotgun (WGS) entry which is preliminary data.</text>
</comment>
<dbReference type="Proteomes" id="UP001500604">
    <property type="component" value="Unassembled WGS sequence"/>
</dbReference>
<name>A0ABP8UZJ6_9GAMM</name>
<dbReference type="EMBL" id="BAABFL010000128">
    <property type="protein sequence ID" value="GAA4649275.1"/>
    <property type="molecule type" value="Genomic_DNA"/>
</dbReference>
<proteinExistence type="predicted"/>
<accession>A0ABP8UZJ6</accession>
<keyword evidence="2" id="KW-1185">Reference proteome</keyword>
<gene>
    <name evidence="1" type="ORF">GCM10023116_15490</name>
</gene>
<evidence type="ECO:0000313" key="2">
    <source>
        <dbReference type="Proteomes" id="UP001500604"/>
    </source>
</evidence>
<protein>
    <submittedName>
        <fullName evidence="1">Uncharacterized protein</fullName>
    </submittedName>
</protein>